<proteinExistence type="inferred from homology"/>
<organism evidence="3 4">
    <name type="scientific">Paenibacillus eucommiae</name>
    <dbReference type="NCBI Taxonomy" id="1355755"/>
    <lineage>
        <taxon>Bacteria</taxon>
        <taxon>Bacillati</taxon>
        <taxon>Bacillota</taxon>
        <taxon>Bacilli</taxon>
        <taxon>Bacillales</taxon>
        <taxon>Paenibacillaceae</taxon>
        <taxon>Paenibacillus</taxon>
    </lineage>
</organism>
<dbReference type="InterPro" id="IPR000215">
    <property type="entry name" value="Serpin_fam"/>
</dbReference>
<dbReference type="Gene3D" id="2.30.39.10">
    <property type="entry name" value="Alpha-1-antitrypsin, domain 1"/>
    <property type="match status" value="1"/>
</dbReference>
<evidence type="ECO:0000259" key="2">
    <source>
        <dbReference type="SMART" id="SM00093"/>
    </source>
</evidence>
<dbReference type="PANTHER" id="PTHR11461">
    <property type="entry name" value="SERINE PROTEASE INHIBITOR, SERPIN"/>
    <property type="match status" value="1"/>
</dbReference>
<protein>
    <submittedName>
        <fullName evidence="3">Serpin B</fullName>
    </submittedName>
</protein>
<comment type="caution">
    <text evidence="3">The sequence shown here is derived from an EMBL/GenBank/DDBJ whole genome shotgun (WGS) entry which is preliminary data.</text>
</comment>
<dbReference type="EMBL" id="JAGGLB010000017">
    <property type="protein sequence ID" value="MBP1993220.1"/>
    <property type="molecule type" value="Genomic_DNA"/>
</dbReference>
<evidence type="ECO:0000256" key="1">
    <source>
        <dbReference type="RuleBase" id="RU000411"/>
    </source>
</evidence>
<dbReference type="CDD" id="cd19588">
    <property type="entry name" value="serpin_miropin-like"/>
    <property type="match status" value="1"/>
</dbReference>
<name>A0ABS4J1L3_9BACL</name>
<dbReference type="PROSITE" id="PS51257">
    <property type="entry name" value="PROKAR_LIPOPROTEIN"/>
    <property type="match status" value="1"/>
</dbReference>
<dbReference type="InterPro" id="IPR042185">
    <property type="entry name" value="Serpin_sf_2"/>
</dbReference>
<evidence type="ECO:0000313" key="4">
    <source>
        <dbReference type="Proteomes" id="UP001519287"/>
    </source>
</evidence>
<dbReference type="RefSeq" id="WP_209974868.1">
    <property type="nucleotide sequence ID" value="NZ_JAGGLB010000017.1"/>
</dbReference>
<comment type="similarity">
    <text evidence="1">Belongs to the serpin family.</text>
</comment>
<dbReference type="Pfam" id="PF00079">
    <property type="entry name" value="Serpin"/>
    <property type="match status" value="1"/>
</dbReference>
<dbReference type="PANTHER" id="PTHR11461:SF211">
    <property type="entry name" value="GH10112P-RELATED"/>
    <property type="match status" value="1"/>
</dbReference>
<dbReference type="InterPro" id="IPR023795">
    <property type="entry name" value="Serpin_CS"/>
</dbReference>
<accession>A0ABS4J1L3</accession>
<dbReference type="Gene3D" id="3.30.497.10">
    <property type="entry name" value="Antithrombin, subunit I, domain 2"/>
    <property type="match status" value="1"/>
</dbReference>
<dbReference type="Proteomes" id="UP001519287">
    <property type="component" value="Unassembled WGS sequence"/>
</dbReference>
<dbReference type="PROSITE" id="PS00284">
    <property type="entry name" value="SERPIN"/>
    <property type="match status" value="1"/>
</dbReference>
<gene>
    <name evidence="3" type="ORF">J2Z66_004837</name>
</gene>
<dbReference type="SMART" id="SM00093">
    <property type="entry name" value="SERPIN"/>
    <property type="match status" value="1"/>
</dbReference>
<sequence length="444" mass="49559">MGKTGGISWFIMMLGLSVLLLATGCGSMKAKLNEKEGEVSPITNNDAAVELSKFTVKDFDSRISEAHLAFAFDLYREIQKTQADPDAKNDFLSPVSIATALAMTANGASGATLEAMEKVLHLQGIDAKERNHGYEVMLDLLTHSGKEIRLAIANSLWAKEDLSFNKDFKQLNKDYYRAEINSLNLQAPEAADQINNWVRKHTEGKIDKIIEKPIDRDAILFLLNAIYFNANWAVPFNETATEAKTFTGPDQSKSEVQMMFSKSKYDYLENEGSGESAGFQAVRIPYVGNDLSMLVFLPDKETTLEEFLKQLTPDNWNTWLGSMKPAMGELRLPRFQMEYELTLNDTLKALGMERAFDRQQADFSAMISLSDNVFIQEVKHKSYIDVQEKGTEAAAVTSIEAKAASAEPPAASFEMEVNRPFFFAIHDKRTSSILFMGSVRQAGE</sequence>
<feature type="domain" description="Serpin" evidence="2">
    <location>
        <begin position="72"/>
        <end position="442"/>
    </location>
</feature>
<dbReference type="InterPro" id="IPR042178">
    <property type="entry name" value="Serpin_sf_1"/>
</dbReference>
<dbReference type="SUPFAM" id="SSF56574">
    <property type="entry name" value="Serpins"/>
    <property type="match status" value="1"/>
</dbReference>
<reference evidence="3 4" key="1">
    <citation type="submission" date="2021-03" db="EMBL/GenBank/DDBJ databases">
        <title>Genomic Encyclopedia of Type Strains, Phase IV (KMG-IV): sequencing the most valuable type-strain genomes for metagenomic binning, comparative biology and taxonomic classification.</title>
        <authorList>
            <person name="Goeker M."/>
        </authorList>
    </citation>
    <scope>NUCLEOTIDE SEQUENCE [LARGE SCALE GENOMIC DNA]</scope>
    <source>
        <strain evidence="3 4">DSM 26048</strain>
    </source>
</reference>
<dbReference type="InterPro" id="IPR036186">
    <property type="entry name" value="Serpin_sf"/>
</dbReference>
<evidence type="ECO:0000313" key="3">
    <source>
        <dbReference type="EMBL" id="MBP1993220.1"/>
    </source>
</evidence>
<dbReference type="InterPro" id="IPR023796">
    <property type="entry name" value="Serpin_dom"/>
</dbReference>
<keyword evidence="4" id="KW-1185">Reference proteome</keyword>